<comment type="caution">
    <text evidence="2">The sequence shown here is derived from an EMBL/GenBank/DDBJ whole genome shotgun (WGS) entry which is preliminary data.</text>
</comment>
<evidence type="ECO:0000313" key="2">
    <source>
        <dbReference type="EMBL" id="NKI15816.1"/>
    </source>
</evidence>
<dbReference type="EMBL" id="JAAWWK010000001">
    <property type="protein sequence ID" value="NKI15816.1"/>
    <property type="molecule type" value="Genomic_DNA"/>
</dbReference>
<dbReference type="Gene3D" id="1.10.260.40">
    <property type="entry name" value="lambda repressor-like DNA-binding domains"/>
    <property type="match status" value="1"/>
</dbReference>
<evidence type="ECO:0000313" key="3">
    <source>
        <dbReference type="Proteomes" id="UP000765845"/>
    </source>
</evidence>
<dbReference type="PROSITE" id="PS50943">
    <property type="entry name" value="HTH_CROC1"/>
    <property type="match status" value="1"/>
</dbReference>
<feature type="domain" description="HTH cro/C1-type" evidence="1">
    <location>
        <begin position="24"/>
        <end position="67"/>
    </location>
</feature>
<evidence type="ECO:0000259" key="1">
    <source>
        <dbReference type="PROSITE" id="PS50943"/>
    </source>
</evidence>
<protein>
    <submittedName>
        <fullName evidence="2">Helix-turn-helix transcriptional regulator</fullName>
    </submittedName>
</protein>
<dbReference type="SUPFAM" id="SSF47413">
    <property type="entry name" value="lambda repressor-like DNA-binding domains"/>
    <property type="match status" value="1"/>
</dbReference>
<dbReference type="Proteomes" id="UP000765845">
    <property type="component" value="Unassembled WGS sequence"/>
</dbReference>
<dbReference type="Pfam" id="PF13443">
    <property type="entry name" value="HTH_26"/>
    <property type="match status" value="1"/>
</dbReference>
<dbReference type="InterPro" id="IPR001387">
    <property type="entry name" value="Cro/C1-type_HTH"/>
</dbReference>
<organism evidence="2 3">
    <name type="scientific">Spongiibacter thalassae</name>
    <dbReference type="NCBI Taxonomy" id="2721624"/>
    <lineage>
        <taxon>Bacteria</taxon>
        <taxon>Pseudomonadati</taxon>
        <taxon>Pseudomonadota</taxon>
        <taxon>Gammaproteobacteria</taxon>
        <taxon>Cellvibrionales</taxon>
        <taxon>Spongiibacteraceae</taxon>
        <taxon>Spongiibacter</taxon>
    </lineage>
</organism>
<sequence>MIRFRFKELLAEKEFQEGRSIPITEVARVTGINRGTLSKIANEKGYSTVTSNIDQLCEYFKCEVGDLMVYVKPSEN</sequence>
<proteinExistence type="predicted"/>
<accession>A0ABX1G9I2</accession>
<dbReference type="InterPro" id="IPR010982">
    <property type="entry name" value="Lambda_DNA-bd_dom_sf"/>
</dbReference>
<gene>
    <name evidence="2" type="ORF">HCU74_00135</name>
</gene>
<name>A0ABX1G9I2_9GAMM</name>
<reference evidence="2 3" key="1">
    <citation type="submission" date="2020-04" db="EMBL/GenBank/DDBJ databases">
        <authorList>
            <person name="Yoon J."/>
        </authorList>
    </citation>
    <scope>NUCLEOTIDE SEQUENCE [LARGE SCALE GENOMIC DNA]</scope>
    <source>
        <strain evidence="2 3">KMU-166</strain>
    </source>
</reference>
<keyword evidence="3" id="KW-1185">Reference proteome</keyword>
<dbReference type="CDD" id="cd00093">
    <property type="entry name" value="HTH_XRE"/>
    <property type="match status" value="1"/>
</dbReference>